<keyword evidence="2" id="KW-0488">Methylation</keyword>
<sequence length="166" mass="17741">MVKKYAYDSTQQSGFTLIDLSIAIAIIGILAVIAMLQYQVYLGKAQAGRVINELGQLRLNVEECLQMGMTTVGSGSTECNPHAPASNLLVGNSQTGETLPVGMGVAQVTSPLTISTNITGILSTKAMPALSGTKVIWSRANDGSWQCISNIEAKYLPEYCQRNENI</sequence>
<accession>A0ABP3F714</accession>
<dbReference type="InterPro" id="IPR001082">
    <property type="entry name" value="Pilin"/>
</dbReference>
<dbReference type="RefSeq" id="WP_201504251.1">
    <property type="nucleotide sequence ID" value="NZ_BAAAFR010000001.1"/>
</dbReference>
<evidence type="ECO:0000256" key="1">
    <source>
        <dbReference type="ARBA" id="ARBA00005233"/>
    </source>
</evidence>
<keyword evidence="5" id="KW-1185">Reference proteome</keyword>
<comment type="caution">
    <text evidence="4">The sequence shown here is derived from an EMBL/GenBank/DDBJ whole genome shotgun (WGS) entry which is preliminary data.</text>
</comment>
<dbReference type="Proteomes" id="UP001501787">
    <property type="component" value="Unassembled WGS sequence"/>
</dbReference>
<comment type="similarity">
    <text evidence="1">Belongs to the N-Me-Phe pilin family.</text>
</comment>
<dbReference type="Pfam" id="PF07963">
    <property type="entry name" value="N_methyl"/>
    <property type="match status" value="1"/>
</dbReference>
<dbReference type="InterPro" id="IPR045584">
    <property type="entry name" value="Pilin-like"/>
</dbReference>
<keyword evidence="3" id="KW-0812">Transmembrane</keyword>
<organism evidence="4 5">
    <name type="scientific">Psychrobacter aestuarii</name>
    <dbReference type="NCBI Taxonomy" id="556327"/>
    <lineage>
        <taxon>Bacteria</taxon>
        <taxon>Pseudomonadati</taxon>
        <taxon>Pseudomonadota</taxon>
        <taxon>Gammaproteobacteria</taxon>
        <taxon>Moraxellales</taxon>
        <taxon>Moraxellaceae</taxon>
        <taxon>Psychrobacter</taxon>
    </lineage>
</organism>
<evidence type="ECO:0000256" key="2">
    <source>
        <dbReference type="ARBA" id="ARBA00022481"/>
    </source>
</evidence>
<dbReference type="Gene3D" id="3.30.700.10">
    <property type="entry name" value="Glycoprotein, Type 4 Pilin"/>
    <property type="match status" value="1"/>
</dbReference>
<evidence type="ECO:0000313" key="4">
    <source>
        <dbReference type="EMBL" id="GAA0308486.1"/>
    </source>
</evidence>
<name>A0ABP3F714_9GAMM</name>
<dbReference type="SUPFAM" id="SSF54523">
    <property type="entry name" value="Pili subunits"/>
    <property type="match status" value="1"/>
</dbReference>
<evidence type="ECO:0000313" key="5">
    <source>
        <dbReference type="Proteomes" id="UP001501787"/>
    </source>
</evidence>
<evidence type="ECO:0000256" key="3">
    <source>
        <dbReference type="SAM" id="Phobius"/>
    </source>
</evidence>
<dbReference type="EMBL" id="BAAAFR010000001">
    <property type="protein sequence ID" value="GAA0308486.1"/>
    <property type="molecule type" value="Genomic_DNA"/>
</dbReference>
<proteinExistence type="inferred from homology"/>
<keyword evidence="3" id="KW-0472">Membrane</keyword>
<keyword evidence="3" id="KW-1133">Transmembrane helix</keyword>
<dbReference type="Pfam" id="PF00114">
    <property type="entry name" value="Pilin"/>
    <property type="match status" value="1"/>
</dbReference>
<reference evidence="5" key="1">
    <citation type="journal article" date="2019" name="Int. J. Syst. Evol. Microbiol.">
        <title>The Global Catalogue of Microorganisms (GCM) 10K type strain sequencing project: providing services to taxonomists for standard genome sequencing and annotation.</title>
        <authorList>
            <consortium name="The Broad Institute Genomics Platform"/>
            <consortium name="The Broad Institute Genome Sequencing Center for Infectious Disease"/>
            <person name="Wu L."/>
            <person name="Ma J."/>
        </authorList>
    </citation>
    <scope>NUCLEOTIDE SEQUENCE [LARGE SCALE GENOMIC DNA]</scope>
    <source>
        <strain evidence="5">JCM 16343</strain>
    </source>
</reference>
<feature type="transmembrane region" description="Helical" evidence="3">
    <location>
        <begin position="20"/>
        <end position="41"/>
    </location>
</feature>
<dbReference type="InterPro" id="IPR012902">
    <property type="entry name" value="N_methyl_site"/>
</dbReference>
<dbReference type="NCBIfam" id="TIGR02532">
    <property type="entry name" value="IV_pilin_GFxxxE"/>
    <property type="match status" value="1"/>
</dbReference>
<protein>
    <submittedName>
        <fullName evidence="4">Type IVa pilus major pilin TapA</fullName>
    </submittedName>
</protein>
<gene>
    <name evidence="4" type="primary">tapA</name>
    <name evidence="4" type="ORF">GCM10009129_01990</name>
</gene>